<dbReference type="Gene3D" id="3.40.50.300">
    <property type="entry name" value="P-loop containing nucleotide triphosphate hydrolases"/>
    <property type="match status" value="1"/>
</dbReference>
<dbReference type="EMBL" id="KY316062">
    <property type="protein sequence ID" value="APU00311.1"/>
    <property type="molecule type" value="Genomic_DNA"/>
</dbReference>
<organism evidence="1 2">
    <name type="scientific">Ralstonia phage RS-PII-1</name>
    <dbReference type="NCBI Taxonomy" id="1932892"/>
    <lineage>
        <taxon>Viruses</taxon>
        <taxon>Duplodnaviria</taxon>
        <taxon>Heunggongvirae</taxon>
        <taxon>Uroviricota</taxon>
        <taxon>Caudoviricetes</taxon>
        <taxon>Autographivirales</taxon>
        <taxon>Autonotataviridae</taxon>
        <taxon>Sukuvirus</taxon>
        <taxon>Sukuvirus RSPII1</taxon>
    </lineage>
</organism>
<dbReference type="InterPro" id="IPR027417">
    <property type="entry name" value="P-loop_NTPase"/>
</dbReference>
<proteinExistence type="predicted"/>
<dbReference type="Pfam" id="PF21448">
    <property type="entry name" value="DNMK"/>
    <property type="match status" value="1"/>
</dbReference>
<accession>A0A1L7DQB8</accession>
<protein>
    <recommendedName>
        <fullName evidence="3">DNMP kinase</fullName>
    </recommendedName>
</protein>
<dbReference type="RefSeq" id="YP_009788879.1">
    <property type="nucleotide sequence ID" value="NC_047804.1"/>
</dbReference>
<evidence type="ECO:0008006" key="3">
    <source>
        <dbReference type="Google" id="ProtNLM"/>
    </source>
</evidence>
<evidence type="ECO:0000313" key="2">
    <source>
        <dbReference type="Proteomes" id="UP000222868"/>
    </source>
</evidence>
<dbReference type="SUPFAM" id="SSF52540">
    <property type="entry name" value="P-loop containing nucleoside triphosphate hydrolases"/>
    <property type="match status" value="1"/>
</dbReference>
<dbReference type="InterPro" id="IPR048444">
    <property type="entry name" value="DNMK"/>
</dbReference>
<dbReference type="Proteomes" id="UP000222868">
    <property type="component" value="Segment"/>
</dbReference>
<sequence>MKQIIIGLAGLAGAGKDTFALAAQREFIRQGLSCVLLGFADPLRKIAKAVRLDPFDRDKKEKEVWINADHFYEDLFDGIEEALADVLKEEQRAGLYAAMSEAMADYYNYGVDGRTGYIVISPRRFMQHLGTAGQRVKRTIWVDVFNARRRLLKADVVIVPDFRFEHEADSLNYCVVVTRPGVKPVSAHVSEDFAAVLSSHVVPDSMRHVAITHALNDRTRDDLEANAEQYAQLIAAGRLLPRR</sequence>
<reference evidence="1 2" key="1">
    <citation type="submission" date="2016-12" db="EMBL/GenBank/DDBJ databases">
        <title>Isolation, Whole Genome Sequencing Analysis of a Novel Lytic Bacteriophage RS-PII-1 infecting Ralstonia solanacearum.</title>
        <authorList>
            <person name="Su J."/>
            <person name="Liu J."/>
            <person name="Yu H."/>
            <person name="Guo Z."/>
            <person name="Sun H."/>
            <person name="Fan G."/>
            <person name="Gu G."/>
            <person name="Wang G."/>
        </authorList>
    </citation>
    <scope>NUCLEOTIDE SEQUENCE [LARGE SCALE GENOMIC DNA]</scope>
</reference>
<keyword evidence="2" id="KW-1185">Reference proteome</keyword>
<dbReference type="GeneID" id="54979013"/>
<name>A0A1L7DQB8_9CAUD</name>
<dbReference type="KEGG" id="vg:54979013"/>
<evidence type="ECO:0000313" key="1">
    <source>
        <dbReference type="EMBL" id="APU00311.1"/>
    </source>
</evidence>